<accession>A0A1N7I7F6</accession>
<protein>
    <submittedName>
        <fullName evidence="2">Uncharacterized protein</fullName>
    </submittedName>
</protein>
<dbReference type="EMBL" id="CP033926">
    <property type="protein sequence ID" value="AZB00764.1"/>
    <property type="molecule type" value="Genomic_DNA"/>
</dbReference>
<gene>
    <name evidence="1" type="ORF">EG359_14605</name>
    <name evidence="2" type="ORF">SAMN05421768_103110</name>
</gene>
<proteinExistence type="predicted"/>
<dbReference type="EMBL" id="FTNZ01000003">
    <property type="protein sequence ID" value="SIS33014.1"/>
    <property type="molecule type" value="Genomic_DNA"/>
</dbReference>
<reference evidence="2 3" key="1">
    <citation type="submission" date="2017-01" db="EMBL/GenBank/DDBJ databases">
        <authorList>
            <person name="Mah S.A."/>
            <person name="Swanson W.J."/>
            <person name="Moy G.W."/>
            <person name="Vacquier V.D."/>
        </authorList>
    </citation>
    <scope>NUCLEOTIDE SEQUENCE [LARGE SCALE GENOMIC DNA]</scope>
    <source>
        <strain evidence="2 3">DSM 16927</strain>
    </source>
</reference>
<evidence type="ECO:0000313" key="1">
    <source>
        <dbReference type="EMBL" id="AZB00764.1"/>
    </source>
</evidence>
<dbReference type="OrthoDB" id="1273001at2"/>
<evidence type="ECO:0000313" key="4">
    <source>
        <dbReference type="Proteomes" id="UP000279541"/>
    </source>
</evidence>
<sequence length="341" mass="38810">MKKILQIVLICITIIAFAQNKEIIKLKGSIPNNGENEYIALHVIDQRIDKTIGILPFDDHKETREVVFETSPNDDLGNWYRKSNYKGGKQELILVLKELKLSVKESGGTRDFGTIDFSVQAFAKERDEYHFLYKKDTVFAFSGKNVSDIMVKNIHHIFSGFLSLTYNKKPNVDILTINEVSDYEGYIKNNYKIFKTETLKDGVYLDHISFFKQIPEDGNFVLEKNDHGGGVVRAIAEKDGKKRKISASKMFAYVENGKAYKKVSERFLELNRNENGFYLLSKPADIFSAQVSPFAMMGLAGVLIQSIATDRTNNDAVKEIYIDPLTGEYDISDENLNKLIQ</sequence>
<evidence type="ECO:0000313" key="3">
    <source>
        <dbReference type="Proteomes" id="UP000186106"/>
    </source>
</evidence>
<keyword evidence="4" id="KW-1185">Reference proteome</keyword>
<organism evidence="2 3">
    <name type="scientific">Chryseobacterium joostei</name>
    <dbReference type="NCBI Taxonomy" id="112234"/>
    <lineage>
        <taxon>Bacteria</taxon>
        <taxon>Pseudomonadati</taxon>
        <taxon>Bacteroidota</taxon>
        <taxon>Flavobacteriia</taxon>
        <taxon>Flavobacteriales</taxon>
        <taxon>Weeksellaceae</taxon>
        <taxon>Chryseobacterium group</taxon>
        <taxon>Chryseobacterium</taxon>
    </lineage>
</organism>
<dbReference type="KEGG" id="cjt:EG359_14605"/>
<dbReference type="Proteomes" id="UP000279541">
    <property type="component" value="Chromosome"/>
</dbReference>
<reference evidence="1 4" key="2">
    <citation type="submission" date="2018-11" db="EMBL/GenBank/DDBJ databases">
        <title>Proposal to divide the Flavobacteriaceae and reorganize its genera based on Amino Acid Identity values calculated from whole genome sequences.</title>
        <authorList>
            <person name="Nicholson A.C."/>
            <person name="Gulvik C.A."/>
            <person name="Whitney A.M."/>
            <person name="Humrighouse B.W."/>
            <person name="Bell M."/>
            <person name="Holmes B."/>
            <person name="Steigerwalt A.G."/>
            <person name="Villarma A."/>
            <person name="Sheth M."/>
            <person name="Batra D."/>
            <person name="Pryor J."/>
            <person name="Bernardet J.-F."/>
            <person name="Hugo C."/>
            <person name="Kampfer P."/>
            <person name="Newman J."/>
            <person name="McQuiston J.R."/>
        </authorList>
    </citation>
    <scope>NUCLEOTIDE SEQUENCE [LARGE SCALE GENOMIC DNA]</scope>
    <source>
        <strain evidence="1 4">DSM 16927</strain>
    </source>
</reference>
<dbReference type="STRING" id="112234.SAMN05421768_103110"/>
<evidence type="ECO:0000313" key="2">
    <source>
        <dbReference type="EMBL" id="SIS33014.1"/>
    </source>
</evidence>
<dbReference type="AlphaFoldDB" id="A0A1N7I7F6"/>
<dbReference type="Proteomes" id="UP000186106">
    <property type="component" value="Unassembled WGS sequence"/>
</dbReference>
<dbReference type="RefSeq" id="WP_076352867.1">
    <property type="nucleotide sequence ID" value="NZ_CP033926.1"/>
</dbReference>
<name>A0A1N7I7F6_9FLAO</name>